<dbReference type="EMBL" id="CP023326">
    <property type="protein sequence ID" value="ATY65623.1"/>
    <property type="molecule type" value="Genomic_DNA"/>
</dbReference>
<accession>A0A2H4SRA6</accession>
<dbReference type="VEuPathDB" id="FungiDB:A9K55_001303"/>
<evidence type="ECO:0000313" key="3">
    <source>
        <dbReference type="Proteomes" id="UP000323067"/>
    </source>
</evidence>
<feature type="chain" id="PRO_5014184336" evidence="1">
    <location>
        <begin position="19"/>
        <end position="138"/>
    </location>
</feature>
<keyword evidence="1" id="KW-0732">Signal</keyword>
<reference evidence="2 3" key="1">
    <citation type="journal article" date="2017" name="BMC Genomics">
        <title>Chromosome level assembly and secondary metabolite potential of the parasitic fungus Cordyceps militaris.</title>
        <authorList>
            <person name="Kramer G.J."/>
            <person name="Nodwell J.R."/>
        </authorList>
    </citation>
    <scope>NUCLEOTIDE SEQUENCE [LARGE SCALE GENOMIC DNA]</scope>
    <source>
        <strain evidence="2 3">ATCC 34164</strain>
    </source>
</reference>
<feature type="signal peptide" evidence="1">
    <location>
        <begin position="1"/>
        <end position="18"/>
    </location>
</feature>
<sequence>MKLTTAVLASSLPALAASHPTARDPHQFLELNLPQPHNYVANDVFAGQELSNRLARADGDAYTEATWTEHAKTLCYDAPSCTTVNSYLFGPSGALNGTGEETYWFAYLYAGPTSNINDWVHLDGAPITHQRIFTSIVN</sequence>
<dbReference type="Proteomes" id="UP000323067">
    <property type="component" value="Chromosome iii"/>
</dbReference>
<evidence type="ECO:0000313" key="2">
    <source>
        <dbReference type="EMBL" id="ATY65623.1"/>
    </source>
</evidence>
<protein>
    <submittedName>
        <fullName evidence="2">Uncharacterized protein</fullName>
    </submittedName>
</protein>
<evidence type="ECO:0000256" key="1">
    <source>
        <dbReference type="SAM" id="SignalP"/>
    </source>
</evidence>
<proteinExistence type="predicted"/>
<gene>
    <name evidence="2" type="ORF">A9K55_001303</name>
</gene>
<name>A0A2H4SRA6_CORMI</name>
<organism evidence="2 3">
    <name type="scientific">Cordyceps militaris</name>
    <name type="common">Caterpillar fungus</name>
    <name type="synonym">Clavaria militaris</name>
    <dbReference type="NCBI Taxonomy" id="73501"/>
    <lineage>
        <taxon>Eukaryota</taxon>
        <taxon>Fungi</taxon>
        <taxon>Dikarya</taxon>
        <taxon>Ascomycota</taxon>
        <taxon>Pezizomycotina</taxon>
        <taxon>Sordariomycetes</taxon>
        <taxon>Hypocreomycetidae</taxon>
        <taxon>Hypocreales</taxon>
        <taxon>Cordycipitaceae</taxon>
        <taxon>Cordyceps</taxon>
    </lineage>
</organism>
<dbReference type="VEuPathDB" id="FungiDB:CCM_08365"/>
<dbReference type="OrthoDB" id="4861912at2759"/>
<dbReference type="AlphaFoldDB" id="A0A2H4SRA6"/>